<keyword evidence="2" id="KW-0808">Transferase</keyword>
<dbReference type="Pfam" id="PF13649">
    <property type="entry name" value="Methyltransf_25"/>
    <property type="match status" value="1"/>
</dbReference>
<dbReference type="SUPFAM" id="SSF53335">
    <property type="entry name" value="S-adenosyl-L-methionine-dependent methyltransferases"/>
    <property type="match status" value="1"/>
</dbReference>
<dbReference type="EMBL" id="JBHTHY010000006">
    <property type="protein sequence ID" value="MFD0797601.1"/>
    <property type="molecule type" value="Genomic_DNA"/>
</dbReference>
<reference evidence="3" key="1">
    <citation type="journal article" date="2019" name="Int. J. Syst. Evol. Microbiol.">
        <title>The Global Catalogue of Microorganisms (GCM) 10K type strain sequencing project: providing services to taxonomists for standard genome sequencing and annotation.</title>
        <authorList>
            <consortium name="The Broad Institute Genomics Platform"/>
            <consortium name="The Broad Institute Genome Sequencing Center for Infectious Disease"/>
            <person name="Wu L."/>
            <person name="Ma J."/>
        </authorList>
    </citation>
    <scope>NUCLEOTIDE SEQUENCE [LARGE SCALE GENOMIC DNA]</scope>
    <source>
        <strain evidence="3">CCUG 61948</strain>
    </source>
</reference>
<dbReference type="CDD" id="cd02440">
    <property type="entry name" value="AdoMet_MTases"/>
    <property type="match status" value="1"/>
</dbReference>
<keyword evidence="2" id="KW-0489">Methyltransferase</keyword>
<dbReference type="GO" id="GO:0008168">
    <property type="term" value="F:methyltransferase activity"/>
    <property type="evidence" value="ECO:0007669"/>
    <property type="project" value="UniProtKB-KW"/>
</dbReference>
<protein>
    <submittedName>
        <fullName evidence="2">Methyltransferase domain-containing protein</fullName>
    </submittedName>
</protein>
<dbReference type="InterPro" id="IPR029063">
    <property type="entry name" value="SAM-dependent_MTases_sf"/>
</dbReference>
<name>A0ABW3B3Z1_9FLAO</name>
<accession>A0ABW3B3Z1</accession>
<dbReference type="InterPro" id="IPR041698">
    <property type="entry name" value="Methyltransf_25"/>
</dbReference>
<dbReference type="GO" id="GO:0032259">
    <property type="term" value="P:methylation"/>
    <property type="evidence" value="ECO:0007669"/>
    <property type="project" value="UniProtKB-KW"/>
</dbReference>
<keyword evidence="3" id="KW-1185">Reference proteome</keyword>
<evidence type="ECO:0000313" key="2">
    <source>
        <dbReference type="EMBL" id="MFD0797601.1"/>
    </source>
</evidence>
<evidence type="ECO:0000313" key="3">
    <source>
        <dbReference type="Proteomes" id="UP001597012"/>
    </source>
</evidence>
<evidence type="ECO:0000259" key="1">
    <source>
        <dbReference type="Pfam" id="PF13649"/>
    </source>
</evidence>
<comment type="caution">
    <text evidence="2">The sequence shown here is derived from an EMBL/GenBank/DDBJ whole genome shotgun (WGS) entry which is preliminary data.</text>
</comment>
<feature type="domain" description="Methyltransferase" evidence="1">
    <location>
        <begin position="62"/>
        <end position="156"/>
    </location>
</feature>
<gene>
    <name evidence="2" type="ORF">ACFQZJ_09025</name>
</gene>
<dbReference type="Gene3D" id="3.40.50.150">
    <property type="entry name" value="Vaccinia Virus protein VP39"/>
    <property type="match status" value="1"/>
</dbReference>
<proteinExistence type="predicted"/>
<dbReference type="Proteomes" id="UP001597012">
    <property type="component" value="Unassembled WGS sequence"/>
</dbReference>
<sequence length="240" mass="27857">MIDWTRRSEQKELMDDFTGPVGELATVLQDITRVNRILGGNKITVDAVFKLIGEFQKESYTILDMGCADGNMLRNIALEARKRTIDVKLIGVELSSDAVMLARKASEDFPEISYHIKDILTADFSDFNCDIVTTTLTMHHFNNEGILQFLHQFERLSTIGIVINDLERSKLAYWLFKAFSRLFIRTKTARIDGLISITRSFSRSELEAFAKKLPKLDHRISWKWAFRYVWVMRKQRQNNI</sequence>
<dbReference type="RefSeq" id="WP_379934005.1">
    <property type="nucleotide sequence ID" value="NZ_JBHTHY010000006.1"/>
</dbReference>
<organism evidence="2 3">
    <name type="scientific">Maribacter chungangensis</name>
    <dbReference type="NCBI Taxonomy" id="1069117"/>
    <lineage>
        <taxon>Bacteria</taxon>
        <taxon>Pseudomonadati</taxon>
        <taxon>Bacteroidota</taxon>
        <taxon>Flavobacteriia</taxon>
        <taxon>Flavobacteriales</taxon>
        <taxon>Flavobacteriaceae</taxon>
        <taxon>Maribacter</taxon>
    </lineage>
</organism>